<organism evidence="2 3">
    <name type="scientific">Priestia megaterium</name>
    <name type="common">Bacillus megaterium</name>
    <dbReference type="NCBI Taxonomy" id="1404"/>
    <lineage>
        <taxon>Bacteria</taxon>
        <taxon>Bacillati</taxon>
        <taxon>Bacillota</taxon>
        <taxon>Bacilli</taxon>
        <taxon>Bacillales</taxon>
        <taxon>Bacillaceae</taxon>
        <taxon>Priestia</taxon>
    </lineage>
</organism>
<name>A0A6H1NZN9_PRIMG</name>
<dbReference type="Gene3D" id="3.30.70.100">
    <property type="match status" value="1"/>
</dbReference>
<dbReference type="Pfam" id="PF00403">
    <property type="entry name" value="HMA"/>
    <property type="match status" value="1"/>
</dbReference>
<dbReference type="SUPFAM" id="SSF55008">
    <property type="entry name" value="HMA, heavy metal-associated domain"/>
    <property type="match status" value="1"/>
</dbReference>
<feature type="domain" description="HMA" evidence="1">
    <location>
        <begin position="9"/>
        <end position="60"/>
    </location>
</feature>
<evidence type="ECO:0000313" key="2">
    <source>
        <dbReference type="EMBL" id="QIZ06790.1"/>
    </source>
</evidence>
<gene>
    <name evidence="2" type="ORF">HFZ78_08765</name>
</gene>
<dbReference type="Proteomes" id="UP000501868">
    <property type="component" value="Chromosome"/>
</dbReference>
<proteinExistence type="predicted"/>
<reference evidence="2 3" key="2">
    <citation type="submission" date="2020-04" db="EMBL/GenBank/DDBJ databases">
        <authorList>
            <person name="Fomenkov A."/>
            <person name="Anton B.P."/>
            <person name="Roberts R.J."/>
        </authorList>
    </citation>
    <scope>NUCLEOTIDE SEQUENCE [LARGE SCALE GENOMIC DNA]</scope>
    <source>
        <strain evidence="2 3">S2</strain>
    </source>
</reference>
<accession>A0A6H1NZN9</accession>
<evidence type="ECO:0000259" key="1">
    <source>
        <dbReference type="Pfam" id="PF00403"/>
    </source>
</evidence>
<dbReference type="EMBL" id="CP051128">
    <property type="protein sequence ID" value="QIZ06790.1"/>
    <property type="molecule type" value="Genomic_DNA"/>
</dbReference>
<dbReference type="CDD" id="cd00371">
    <property type="entry name" value="HMA"/>
    <property type="match status" value="1"/>
</dbReference>
<protein>
    <submittedName>
        <fullName evidence="2">Cation transporter</fullName>
    </submittedName>
</protein>
<dbReference type="GO" id="GO:0046872">
    <property type="term" value="F:metal ion binding"/>
    <property type="evidence" value="ECO:0007669"/>
    <property type="project" value="InterPro"/>
</dbReference>
<dbReference type="InterPro" id="IPR006121">
    <property type="entry name" value="HMA_dom"/>
</dbReference>
<sequence>MSIIELALNEVACSGCIGKIKREMQRTNGIEKVKIMSGSGKIKISFNENIIHSEEINRNLYKMTLRTFD</sequence>
<evidence type="ECO:0000313" key="3">
    <source>
        <dbReference type="Proteomes" id="UP000501868"/>
    </source>
</evidence>
<dbReference type="AlphaFoldDB" id="A0A6H1NZN9"/>
<dbReference type="InterPro" id="IPR036163">
    <property type="entry name" value="HMA_dom_sf"/>
</dbReference>
<reference evidence="2 3" key="1">
    <citation type="submission" date="2020-04" db="EMBL/GenBank/DDBJ databases">
        <title>Genome-Wide Identification of 5-Methylcytosine Sites in Bacterial Genomes By High-Throughput Sequencing of MspJI Restriction Fragments.</title>
        <authorList>
            <person name="Wu V."/>
        </authorList>
    </citation>
    <scope>NUCLEOTIDE SEQUENCE [LARGE SCALE GENOMIC DNA]</scope>
    <source>
        <strain evidence="2 3">S2</strain>
    </source>
</reference>